<dbReference type="KEGG" id="pfj:MYCFIDRAFT_175556"/>
<dbReference type="EMBL" id="KB446559">
    <property type="protein sequence ID" value="EME81989.1"/>
    <property type="molecule type" value="Genomic_DNA"/>
</dbReference>
<sequence>MPSVYAVGLRRRSGRRYGRQDKFPVLQGVREIYEHIQGRIKYSRWPAVDERIGFEF</sequence>
<reference evidence="1 2" key="1">
    <citation type="journal article" date="2012" name="PLoS Pathog.">
        <title>Diverse lifestyles and strategies of plant pathogenesis encoded in the genomes of eighteen Dothideomycetes fungi.</title>
        <authorList>
            <person name="Ohm R.A."/>
            <person name="Feau N."/>
            <person name="Henrissat B."/>
            <person name="Schoch C.L."/>
            <person name="Horwitz B.A."/>
            <person name="Barry K.W."/>
            <person name="Condon B.J."/>
            <person name="Copeland A.C."/>
            <person name="Dhillon B."/>
            <person name="Glaser F."/>
            <person name="Hesse C.N."/>
            <person name="Kosti I."/>
            <person name="LaButti K."/>
            <person name="Lindquist E.A."/>
            <person name="Lucas S."/>
            <person name="Salamov A.A."/>
            <person name="Bradshaw R.E."/>
            <person name="Ciuffetti L."/>
            <person name="Hamelin R.C."/>
            <person name="Kema G.H.J."/>
            <person name="Lawrence C."/>
            <person name="Scott J.A."/>
            <person name="Spatafora J.W."/>
            <person name="Turgeon B.G."/>
            <person name="de Wit P.J.G.M."/>
            <person name="Zhong S."/>
            <person name="Goodwin S.B."/>
            <person name="Grigoriev I.V."/>
        </authorList>
    </citation>
    <scope>NUCLEOTIDE SEQUENCE [LARGE SCALE GENOMIC DNA]</scope>
    <source>
        <strain evidence="1 2">CIRAD86</strain>
    </source>
</reference>
<keyword evidence="2" id="KW-1185">Reference proteome</keyword>
<gene>
    <name evidence="1" type="ORF">MYCFIDRAFT_175556</name>
</gene>
<accession>M2ZSJ6</accession>
<protein>
    <submittedName>
        <fullName evidence="1">Uncharacterized protein</fullName>
    </submittedName>
</protein>
<dbReference type="HOGENOM" id="CLU_3015215_0_0_1"/>
<name>M2ZSJ6_PSEFD</name>
<proteinExistence type="predicted"/>
<evidence type="ECO:0000313" key="2">
    <source>
        <dbReference type="Proteomes" id="UP000016932"/>
    </source>
</evidence>
<dbReference type="Proteomes" id="UP000016932">
    <property type="component" value="Unassembled WGS sequence"/>
</dbReference>
<organism evidence="1 2">
    <name type="scientific">Pseudocercospora fijiensis (strain CIRAD86)</name>
    <name type="common">Black leaf streak disease fungus</name>
    <name type="synonym">Mycosphaerella fijiensis</name>
    <dbReference type="NCBI Taxonomy" id="383855"/>
    <lineage>
        <taxon>Eukaryota</taxon>
        <taxon>Fungi</taxon>
        <taxon>Dikarya</taxon>
        <taxon>Ascomycota</taxon>
        <taxon>Pezizomycotina</taxon>
        <taxon>Dothideomycetes</taxon>
        <taxon>Dothideomycetidae</taxon>
        <taxon>Mycosphaerellales</taxon>
        <taxon>Mycosphaerellaceae</taxon>
        <taxon>Pseudocercospora</taxon>
    </lineage>
</organism>
<evidence type="ECO:0000313" key="1">
    <source>
        <dbReference type="EMBL" id="EME81989.1"/>
    </source>
</evidence>
<dbReference type="RefSeq" id="XP_007927474.1">
    <property type="nucleotide sequence ID" value="XM_007929283.1"/>
</dbReference>
<dbReference type="AlphaFoldDB" id="M2ZSJ6"/>
<dbReference type="VEuPathDB" id="FungiDB:MYCFIDRAFT_175556"/>
<dbReference type="GeneID" id="19333401"/>